<reference evidence="2" key="1">
    <citation type="journal article" date="2014" name="Int. J. Syst. Evol. Microbiol.">
        <title>Complete genome sequence of Corynebacterium casei LMG S-19264T (=DSM 44701T), isolated from a smear-ripened cheese.</title>
        <authorList>
            <consortium name="US DOE Joint Genome Institute (JGI-PGF)"/>
            <person name="Walter F."/>
            <person name="Albersmeier A."/>
            <person name="Kalinowski J."/>
            <person name="Ruckert C."/>
        </authorList>
    </citation>
    <scope>NUCLEOTIDE SEQUENCE</scope>
    <source>
        <strain evidence="2">CGMCC 4.3508</strain>
    </source>
</reference>
<reference evidence="2" key="2">
    <citation type="submission" date="2020-09" db="EMBL/GenBank/DDBJ databases">
        <authorList>
            <person name="Sun Q."/>
            <person name="Zhou Y."/>
        </authorList>
    </citation>
    <scope>NUCLEOTIDE SEQUENCE</scope>
    <source>
        <strain evidence="2">CGMCC 4.3508</strain>
    </source>
</reference>
<protein>
    <submittedName>
        <fullName evidence="2">Uncharacterized protein</fullName>
    </submittedName>
</protein>
<evidence type="ECO:0000313" key="2">
    <source>
        <dbReference type="EMBL" id="GGL01635.1"/>
    </source>
</evidence>
<sequence>MCRNGIAAPFLVPTGRVSAPVRPSRLRIHARCNRHGDIERVWTVTDVDPGGSQDGGGDAPDGMRDTQSGQDLEWN</sequence>
<accession>A0A917RCI9</accession>
<evidence type="ECO:0000256" key="1">
    <source>
        <dbReference type="SAM" id="MobiDB-lite"/>
    </source>
</evidence>
<feature type="compositionally biased region" description="Polar residues" evidence="1">
    <location>
        <begin position="65"/>
        <end position="75"/>
    </location>
</feature>
<name>A0A917RCI9_9NOCA</name>
<organism evidence="2 3">
    <name type="scientific">Nocardia jinanensis</name>
    <dbReference type="NCBI Taxonomy" id="382504"/>
    <lineage>
        <taxon>Bacteria</taxon>
        <taxon>Bacillati</taxon>
        <taxon>Actinomycetota</taxon>
        <taxon>Actinomycetes</taxon>
        <taxon>Mycobacteriales</taxon>
        <taxon>Nocardiaceae</taxon>
        <taxon>Nocardia</taxon>
    </lineage>
</organism>
<keyword evidence="3" id="KW-1185">Reference proteome</keyword>
<dbReference type="AlphaFoldDB" id="A0A917RCI9"/>
<proteinExistence type="predicted"/>
<gene>
    <name evidence="2" type="ORF">GCM10011588_15400</name>
</gene>
<comment type="caution">
    <text evidence="2">The sequence shown here is derived from an EMBL/GenBank/DDBJ whole genome shotgun (WGS) entry which is preliminary data.</text>
</comment>
<evidence type="ECO:0000313" key="3">
    <source>
        <dbReference type="Proteomes" id="UP000638263"/>
    </source>
</evidence>
<dbReference type="Proteomes" id="UP000638263">
    <property type="component" value="Unassembled WGS sequence"/>
</dbReference>
<feature type="region of interest" description="Disordered" evidence="1">
    <location>
        <begin position="45"/>
        <end position="75"/>
    </location>
</feature>
<dbReference type="EMBL" id="BMMH01000002">
    <property type="protein sequence ID" value="GGL01635.1"/>
    <property type="molecule type" value="Genomic_DNA"/>
</dbReference>